<keyword evidence="3 7" id="KW-0479">Metal-binding</keyword>
<comment type="cofactor">
    <cofactor evidence="7">
        <name>[2Fe-2S] cluster</name>
        <dbReference type="ChEBI" id="CHEBI:190135"/>
    </cofactor>
    <text evidence="7">Binds 1 [2Fe-2S] cluster.</text>
</comment>
<accession>A0A9D9HPJ9</accession>
<feature type="binding site" evidence="7">
    <location>
        <position position="88"/>
    </location>
    <ligand>
        <name>[2Fe-2S] cluster</name>
        <dbReference type="ChEBI" id="CHEBI:190135"/>
    </ligand>
</feature>
<evidence type="ECO:0000256" key="7">
    <source>
        <dbReference type="PIRSR" id="PIRSR000216-1"/>
    </source>
</evidence>
<dbReference type="PANTHER" id="PTHR43342:SF2">
    <property type="entry name" value="POTENTIAL NAD-REDUCING HYDROGENASE SUBUNIT"/>
    <property type="match status" value="1"/>
</dbReference>
<keyword evidence="2 7" id="KW-0001">2Fe-2S</keyword>
<reference evidence="8" key="1">
    <citation type="submission" date="2020-10" db="EMBL/GenBank/DDBJ databases">
        <authorList>
            <person name="Gilroy R."/>
        </authorList>
    </citation>
    <scope>NUCLEOTIDE SEQUENCE</scope>
    <source>
        <strain evidence="8">10532</strain>
    </source>
</reference>
<comment type="similarity">
    <text evidence="1">Belongs to the complex I 24 kDa subunit family.</text>
</comment>
<dbReference type="Proteomes" id="UP000823638">
    <property type="component" value="Unassembled WGS sequence"/>
</dbReference>
<feature type="binding site" evidence="7">
    <location>
        <position position="83"/>
    </location>
    <ligand>
        <name>[2Fe-2S] cluster</name>
        <dbReference type="ChEBI" id="CHEBI:190135"/>
    </ligand>
</feature>
<dbReference type="GO" id="GO:0046872">
    <property type="term" value="F:metal ion binding"/>
    <property type="evidence" value="ECO:0007669"/>
    <property type="project" value="UniProtKB-KW"/>
</dbReference>
<feature type="binding site" evidence="7">
    <location>
        <position position="125"/>
    </location>
    <ligand>
        <name>[2Fe-2S] cluster</name>
        <dbReference type="ChEBI" id="CHEBI:190135"/>
    </ligand>
</feature>
<comment type="cofactor">
    <cofactor evidence="6">
        <name>[2Fe-2S] cluster</name>
        <dbReference type="ChEBI" id="CHEBI:190135"/>
    </cofactor>
</comment>
<reference evidence="8" key="2">
    <citation type="journal article" date="2021" name="PeerJ">
        <title>Extensive microbial diversity within the chicken gut microbiome revealed by metagenomics and culture.</title>
        <authorList>
            <person name="Gilroy R."/>
            <person name="Ravi A."/>
            <person name="Getino M."/>
            <person name="Pursley I."/>
            <person name="Horton D.L."/>
            <person name="Alikhan N.F."/>
            <person name="Baker D."/>
            <person name="Gharbi K."/>
            <person name="Hall N."/>
            <person name="Watson M."/>
            <person name="Adriaenssens E.M."/>
            <person name="Foster-Nyarko E."/>
            <person name="Jarju S."/>
            <person name="Secka A."/>
            <person name="Antonio M."/>
            <person name="Oren A."/>
            <person name="Chaudhuri R.R."/>
            <person name="La Ragione R."/>
            <person name="Hildebrand F."/>
            <person name="Pallen M.J."/>
        </authorList>
    </citation>
    <scope>NUCLEOTIDE SEQUENCE</scope>
    <source>
        <strain evidence="8">10532</strain>
    </source>
</reference>
<organism evidence="8 9">
    <name type="scientific">Candidatus Gallitreponema excrementavium</name>
    <dbReference type="NCBI Taxonomy" id="2840840"/>
    <lineage>
        <taxon>Bacteria</taxon>
        <taxon>Pseudomonadati</taxon>
        <taxon>Spirochaetota</taxon>
        <taxon>Spirochaetia</taxon>
        <taxon>Spirochaetales</taxon>
        <taxon>Candidatus Gallitreponema</taxon>
    </lineage>
</organism>
<protein>
    <submittedName>
        <fullName evidence="8">NAD(P)H-dependent oxidoreductase subunit E</fullName>
    </submittedName>
</protein>
<evidence type="ECO:0000256" key="4">
    <source>
        <dbReference type="ARBA" id="ARBA00023004"/>
    </source>
</evidence>
<dbReference type="Pfam" id="PF01257">
    <property type="entry name" value="2Fe-2S_thioredx"/>
    <property type="match status" value="1"/>
</dbReference>
<proteinExistence type="inferred from homology"/>
<evidence type="ECO:0000313" key="9">
    <source>
        <dbReference type="Proteomes" id="UP000823638"/>
    </source>
</evidence>
<evidence type="ECO:0000256" key="5">
    <source>
        <dbReference type="ARBA" id="ARBA00023014"/>
    </source>
</evidence>
<dbReference type="InterPro" id="IPR041921">
    <property type="entry name" value="NuoE_N"/>
</dbReference>
<dbReference type="EMBL" id="JADIMM010000066">
    <property type="protein sequence ID" value="MBO8457509.1"/>
    <property type="molecule type" value="Genomic_DNA"/>
</dbReference>
<dbReference type="PIRSF" id="PIRSF000216">
    <property type="entry name" value="NADH_DH_24kDa"/>
    <property type="match status" value="1"/>
</dbReference>
<evidence type="ECO:0000313" key="8">
    <source>
        <dbReference type="EMBL" id="MBO8457509.1"/>
    </source>
</evidence>
<sequence>MSETENVSFSPELDSFIKEWKEKPGNLIMVLHKIQEEQGYISKAAAMEASRRLNVPLARVYGVMTFYHFFKTTQPGKNKISVCLGTACYLKGGQDLIDQCKTVLNLGKDDVVTEDGLFSVEPVRCIGCCGLAPVISVNGDVYGKLVKSQIPEIIAKYKNS</sequence>
<gene>
    <name evidence="8" type="ORF">IAA81_04690</name>
</gene>
<dbReference type="Gene3D" id="3.40.30.10">
    <property type="entry name" value="Glutaredoxin"/>
    <property type="match status" value="1"/>
</dbReference>
<dbReference type="InterPro" id="IPR028431">
    <property type="entry name" value="NADP_DH_HndA-like"/>
</dbReference>
<evidence type="ECO:0000256" key="3">
    <source>
        <dbReference type="ARBA" id="ARBA00022723"/>
    </source>
</evidence>
<comment type="caution">
    <text evidence="8">The sequence shown here is derived from an EMBL/GenBank/DDBJ whole genome shotgun (WGS) entry which is preliminary data.</text>
</comment>
<dbReference type="InterPro" id="IPR042128">
    <property type="entry name" value="NuoE_dom"/>
</dbReference>
<dbReference type="InterPro" id="IPR002023">
    <property type="entry name" value="NuoE-like"/>
</dbReference>
<dbReference type="InterPro" id="IPR036249">
    <property type="entry name" value="Thioredoxin-like_sf"/>
</dbReference>
<keyword evidence="4 7" id="KW-0408">Iron</keyword>
<dbReference type="Gene3D" id="1.10.10.1590">
    <property type="entry name" value="NADH-quinone oxidoreductase subunit E"/>
    <property type="match status" value="1"/>
</dbReference>
<dbReference type="AlphaFoldDB" id="A0A9D9HPJ9"/>
<evidence type="ECO:0000256" key="1">
    <source>
        <dbReference type="ARBA" id="ARBA00010643"/>
    </source>
</evidence>
<keyword evidence="5 7" id="KW-0411">Iron-sulfur</keyword>
<feature type="binding site" evidence="7">
    <location>
        <position position="129"/>
    </location>
    <ligand>
        <name>[2Fe-2S] cluster</name>
        <dbReference type="ChEBI" id="CHEBI:190135"/>
    </ligand>
</feature>
<dbReference type="GO" id="GO:0051537">
    <property type="term" value="F:2 iron, 2 sulfur cluster binding"/>
    <property type="evidence" value="ECO:0007669"/>
    <property type="project" value="UniProtKB-KW"/>
</dbReference>
<dbReference type="PANTHER" id="PTHR43342">
    <property type="entry name" value="NADH-QUINONE OXIDOREDUCTASE, E SUBUNIT"/>
    <property type="match status" value="1"/>
</dbReference>
<evidence type="ECO:0000256" key="6">
    <source>
        <dbReference type="ARBA" id="ARBA00034078"/>
    </source>
</evidence>
<dbReference type="GO" id="GO:0016491">
    <property type="term" value="F:oxidoreductase activity"/>
    <property type="evidence" value="ECO:0007669"/>
    <property type="project" value="InterPro"/>
</dbReference>
<dbReference type="SUPFAM" id="SSF52833">
    <property type="entry name" value="Thioredoxin-like"/>
    <property type="match status" value="1"/>
</dbReference>
<evidence type="ECO:0000256" key="2">
    <source>
        <dbReference type="ARBA" id="ARBA00022714"/>
    </source>
</evidence>
<dbReference type="CDD" id="cd03064">
    <property type="entry name" value="TRX_Fd_NuoE"/>
    <property type="match status" value="1"/>
</dbReference>
<name>A0A9D9HPJ9_9SPIR</name>